<evidence type="ECO:0000256" key="1">
    <source>
        <dbReference type="SAM" id="MobiDB-lite"/>
    </source>
</evidence>
<sequence>MNPRFICGKSHKQGENHGTATLRRYPNKSERSFVRLYVSKCPAFPKERARAVHSPPLVDGRSRYGQIIHFSPTLPPPNGLIDSWQTTADRAGSPHALRTGRTNRTTHGSFFNERNNPMHAAVRAFFSETRGASA</sequence>
<evidence type="ECO:0000313" key="3">
    <source>
        <dbReference type="Proteomes" id="UP001431783"/>
    </source>
</evidence>
<feature type="region of interest" description="Disordered" evidence="1">
    <location>
        <begin position="1"/>
        <end position="20"/>
    </location>
</feature>
<dbReference type="EMBL" id="JARQZJ010000022">
    <property type="protein sequence ID" value="KAK9873605.1"/>
    <property type="molecule type" value="Genomic_DNA"/>
</dbReference>
<proteinExistence type="predicted"/>
<reference evidence="2 3" key="1">
    <citation type="submission" date="2023-03" db="EMBL/GenBank/DDBJ databases">
        <title>Genome insight into feeding habits of ladybird beetles.</title>
        <authorList>
            <person name="Li H.-S."/>
            <person name="Huang Y.-H."/>
            <person name="Pang H."/>
        </authorList>
    </citation>
    <scope>NUCLEOTIDE SEQUENCE [LARGE SCALE GENOMIC DNA]</scope>
    <source>
        <strain evidence="2">SYSU_2023b</strain>
        <tissue evidence="2">Whole body</tissue>
    </source>
</reference>
<keyword evidence="3" id="KW-1185">Reference proteome</keyword>
<gene>
    <name evidence="2" type="ORF">WA026_023162</name>
</gene>
<dbReference type="AlphaFoldDB" id="A0AAW1U0D4"/>
<protein>
    <submittedName>
        <fullName evidence="2">Uncharacterized protein</fullName>
    </submittedName>
</protein>
<comment type="caution">
    <text evidence="2">The sequence shown here is derived from an EMBL/GenBank/DDBJ whole genome shotgun (WGS) entry which is preliminary data.</text>
</comment>
<feature type="region of interest" description="Disordered" evidence="1">
    <location>
        <begin position="78"/>
        <end position="108"/>
    </location>
</feature>
<evidence type="ECO:0000313" key="2">
    <source>
        <dbReference type="EMBL" id="KAK9873605.1"/>
    </source>
</evidence>
<dbReference type="Proteomes" id="UP001431783">
    <property type="component" value="Unassembled WGS sequence"/>
</dbReference>
<organism evidence="2 3">
    <name type="scientific">Henosepilachna vigintioctopunctata</name>
    <dbReference type="NCBI Taxonomy" id="420089"/>
    <lineage>
        <taxon>Eukaryota</taxon>
        <taxon>Metazoa</taxon>
        <taxon>Ecdysozoa</taxon>
        <taxon>Arthropoda</taxon>
        <taxon>Hexapoda</taxon>
        <taxon>Insecta</taxon>
        <taxon>Pterygota</taxon>
        <taxon>Neoptera</taxon>
        <taxon>Endopterygota</taxon>
        <taxon>Coleoptera</taxon>
        <taxon>Polyphaga</taxon>
        <taxon>Cucujiformia</taxon>
        <taxon>Coccinelloidea</taxon>
        <taxon>Coccinellidae</taxon>
        <taxon>Epilachninae</taxon>
        <taxon>Epilachnini</taxon>
        <taxon>Henosepilachna</taxon>
    </lineage>
</organism>
<accession>A0AAW1U0D4</accession>
<name>A0AAW1U0D4_9CUCU</name>